<reference evidence="1 2" key="2">
    <citation type="journal article" date="2022" name="Mol. Ecol. Resour.">
        <title>The genomes of chicory, endive, great burdock and yacon provide insights into Asteraceae paleo-polyploidization history and plant inulin production.</title>
        <authorList>
            <person name="Fan W."/>
            <person name="Wang S."/>
            <person name="Wang H."/>
            <person name="Wang A."/>
            <person name="Jiang F."/>
            <person name="Liu H."/>
            <person name="Zhao H."/>
            <person name="Xu D."/>
            <person name="Zhang Y."/>
        </authorList>
    </citation>
    <scope>NUCLEOTIDE SEQUENCE [LARGE SCALE GENOMIC DNA]</scope>
    <source>
        <strain evidence="2">cv. Punajuju</strain>
        <tissue evidence="1">Leaves</tissue>
    </source>
</reference>
<dbReference type="EMBL" id="CM042014">
    <property type="protein sequence ID" value="KAI3721452.1"/>
    <property type="molecule type" value="Genomic_DNA"/>
</dbReference>
<proteinExistence type="predicted"/>
<accession>A0ACB9BH98</accession>
<organism evidence="1 2">
    <name type="scientific">Cichorium intybus</name>
    <name type="common">Chicory</name>
    <dbReference type="NCBI Taxonomy" id="13427"/>
    <lineage>
        <taxon>Eukaryota</taxon>
        <taxon>Viridiplantae</taxon>
        <taxon>Streptophyta</taxon>
        <taxon>Embryophyta</taxon>
        <taxon>Tracheophyta</taxon>
        <taxon>Spermatophyta</taxon>
        <taxon>Magnoliopsida</taxon>
        <taxon>eudicotyledons</taxon>
        <taxon>Gunneridae</taxon>
        <taxon>Pentapetalae</taxon>
        <taxon>asterids</taxon>
        <taxon>campanulids</taxon>
        <taxon>Asterales</taxon>
        <taxon>Asteraceae</taxon>
        <taxon>Cichorioideae</taxon>
        <taxon>Cichorieae</taxon>
        <taxon>Cichoriinae</taxon>
        <taxon>Cichorium</taxon>
    </lineage>
</organism>
<sequence>MGVGLDGNCLVIAGVLDGRRDVAEEVAPSVEDEDDSEGIHLALLLIMSGGTLSAAESIKGSVTVPLIGKKRFDLVTSLRPLHRFLYAHVDIGSFHGSIT</sequence>
<comment type="caution">
    <text evidence="1">The sequence shown here is derived from an EMBL/GenBank/DDBJ whole genome shotgun (WGS) entry which is preliminary data.</text>
</comment>
<dbReference type="Proteomes" id="UP001055811">
    <property type="component" value="Linkage Group LG06"/>
</dbReference>
<protein>
    <submittedName>
        <fullName evidence="1">Uncharacterized protein</fullName>
    </submittedName>
</protein>
<name>A0ACB9BH98_CICIN</name>
<keyword evidence="2" id="KW-1185">Reference proteome</keyword>
<evidence type="ECO:0000313" key="1">
    <source>
        <dbReference type="EMBL" id="KAI3721452.1"/>
    </source>
</evidence>
<gene>
    <name evidence="1" type="ORF">L2E82_32463</name>
</gene>
<evidence type="ECO:0000313" key="2">
    <source>
        <dbReference type="Proteomes" id="UP001055811"/>
    </source>
</evidence>
<reference evidence="2" key="1">
    <citation type="journal article" date="2022" name="Mol. Ecol. Resour.">
        <title>The genomes of chicory, endive, great burdock and yacon provide insights into Asteraceae palaeo-polyploidization history and plant inulin production.</title>
        <authorList>
            <person name="Fan W."/>
            <person name="Wang S."/>
            <person name="Wang H."/>
            <person name="Wang A."/>
            <person name="Jiang F."/>
            <person name="Liu H."/>
            <person name="Zhao H."/>
            <person name="Xu D."/>
            <person name="Zhang Y."/>
        </authorList>
    </citation>
    <scope>NUCLEOTIDE SEQUENCE [LARGE SCALE GENOMIC DNA]</scope>
    <source>
        <strain evidence="2">cv. Punajuju</strain>
    </source>
</reference>